<reference evidence="2 3" key="1">
    <citation type="journal article" date="2020" name="bioRxiv">
        <title>Whole genome comparisons of ergot fungi reveals the divergence and evolution of species within the genus Claviceps are the result of varying mechanisms driving genome evolution and host range expansion.</title>
        <authorList>
            <person name="Wyka S.A."/>
            <person name="Mondo S.J."/>
            <person name="Liu M."/>
            <person name="Dettman J."/>
            <person name="Nalam V."/>
            <person name="Broders K.D."/>
        </authorList>
    </citation>
    <scope>NUCLEOTIDE SEQUENCE [LARGE SCALE GENOMIC DNA]</scope>
    <source>
        <strain evidence="2 3">LM583</strain>
    </source>
</reference>
<dbReference type="EMBL" id="SRPR01000017">
    <property type="protein sequence ID" value="KAG5966792.1"/>
    <property type="molecule type" value="Genomic_DNA"/>
</dbReference>
<evidence type="ECO:0000256" key="1">
    <source>
        <dbReference type="SAM" id="MobiDB-lite"/>
    </source>
</evidence>
<protein>
    <submittedName>
        <fullName evidence="2">Uncharacterized protein</fullName>
    </submittedName>
</protein>
<proteinExistence type="predicted"/>
<organism evidence="2 3">
    <name type="scientific">Claviceps arundinis</name>
    <dbReference type="NCBI Taxonomy" id="1623583"/>
    <lineage>
        <taxon>Eukaryota</taxon>
        <taxon>Fungi</taxon>
        <taxon>Dikarya</taxon>
        <taxon>Ascomycota</taxon>
        <taxon>Pezizomycotina</taxon>
        <taxon>Sordariomycetes</taxon>
        <taxon>Hypocreomycetidae</taxon>
        <taxon>Hypocreales</taxon>
        <taxon>Clavicipitaceae</taxon>
        <taxon>Claviceps</taxon>
    </lineage>
</organism>
<keyword evidence="3" id="KW-1185">Reference proteome</keyword>
<sequence length="141" mass="16365">MPGRINLNVPTTHAVRDRVPPEPAAGEYWSEVLKANLEEHKAKATKKAQEVRNKNAEATKRYRENRRAEARAAAIKKEKAMKQELDDANTKLQTAEERSRQDKAEIERLRRVDAEKDAEKRRVDAENARLKRQVEELQKKK</sequence>
<evidence type="ECO:0000313" key="2">
    <source>
        <dbReference type="EMBL" id="KAG5966792.1"/>
    </source>
</evidence>
<comment type="caution">
    <text evidence="2">The sequence shown here is derived from an EMBL/GenBank/DDBJ whole genome shotgun (WGS) entry which is preliminary data.</text>
</comment>
<evidence type="ECO:0000313" key="3">
    <source>
        <dbReference type="Proteomes" id="UP000742024"/>
    </source>
</evidence>
<feature type="region of interest" description="Disordered" evidence="1">
    <location>
        <begin position="43"/>
        <end position="141"/>
    </location>
</feature>
<gene>
    <name evidence="2" type="ORF">E4U57_001798</name>
</gene>
<dbReference type="Proteomes" id="UP000742024">
    <property type="component" value="Unassembled WGS sequence"/>
</dbReference>
<name>A0ABQ7PKT6_9HYPO</name>
<accession>A0ABQ7PKT6</accession>